<comment type="similarity">
    <text evidence="3 12">Belongs to the methylenetetrahydrofolate reductase family.</text>
</comment>
<dbReference type="InterPro" id="IPR003171">
    <property type="entry name" value="Mehydrof_redctse-like"/>
</dbReference>
<comment type="cofactor">
    <cofactor evidence="1 12">
        <name>FAD</name>
        <dbReference type="ChEBI" id="CHEBI:57692"/>
    </cofactor>
</comment>
<dbReference type="Gene3D" id="3.20.20.220">
    <property type="match status" value="1"/>
</dbReference>
<keyword evidence="6 12" id="KW-0274">FAD</keyword>
<dbReference type="NCBIfam" id="TIGR00676">
    <property type="entry name" value="fadh2"/>
    <property type="match status" value="1"/>
</dbReference>
<gene>
    <name evidence="13" type="ORF">SAMN04487977_103137</name>
</gene>
<dbReference type="Proteomes" id="UP000182360">
    <property type="component" value="Unassembled WGS sequence"/>
</dbReference>
<dbReference type="PANTHER" id="PTHR45754">
    <property type="entry name" value="METHYLENETETRAHYDROFOLATE REDUCTASE"/>
    <property type="match status" value="1"/>
</dbReference>
<sequence length="297" mass="32719">MIDNSIFDNKTVFSFEVFPPKRSSSIETIYSTLDELSDLSPDFISVTYGAGGSENCSNTLEIAKRIKKSCNVESVVHLPCLHLSKAEAATMLQQFSENGIENILVLRGDRIEGRAPAGDFLHASDLSGFIKVTTGNSFHLSAACYPENHPESESIFSDLNNLKLKVDSGCNHLISQLFFDNHIFYRFIENCRLAGIDAPVEAGIMPVINRAQIERMVSRCGVVLPEKFKVMLDKYGDNDEAIMDAGIAYAVNQIIDLVSHGVDGIHLYTMNKPVVARKIYEAVKNIISIPKTPALAS</sequence>
<name>A0A1H9EGV6_9SPIR</name>
<reference evidence="13 14" key="1">
    <citation type="submission" date="2016-10" db="EMBL/GenBank/DDBJ databases">
        <authorList>
            <person name="de Groot N.N."/>
        </authorList>
    </citation>
    <scope>NUCLEOTIDE SEQUENCE [LARGE SCALE GENOMIC DNA]</scope>
    <source>
        <strain evidence="13 14">B25</strain>
    </source>
</reference>
<protein>
    <recommendedName>
        <fullName evidence="12">Methylenetetrahydrofolate reductase</fullName>
        <ecNumber evidence="12">1.5.1.54</ecNumber>
    </recommendedName>
</protein>
<keyword evidence="8" id="KW-0520">NAD</keyword>
<dbReference type="AlphaFoldDB" id="A0A1H9EGV6"/>
<evidence type="ECO:0000256" key="5">
    <source>
        <dbReference type="ARBA" id="ARBA00022630"/>
    </source>
</evidence>
<keyword evidence="5 12" id="KW-0285">Flavoprotein</keyword>
<evidence type="ECO:0000313" key="14">
    <source>
        <dbReference type="Proteomes" id="UP000182360"/>
    </source>
</evidence>
<comment type="pathway">
    <text evidence="10">Amino-acid biosynthesis; L-methionine biosynthesis via de novo pathway.</text>
</comment>
<organism evidence="13 14">
    <name type="scientific">Treponema bryantii</name>
    <dbReference type="NCBI Taxonomy" id="163"/>
    <lineage>
        <taxon>Bacteria</taxon>
        <taxon>Pseudomonadati</taxon>
        <taxon>Spirochaetota</taxon>
        <taxon>Spirochaetia</taxon>
        <taxon>Spirochaetales</taxon>
        <taxon>Treponemataceae</taxon>
        <taxon>Treponema</taxon>
    </lineage>
</organism>
<dbReference type="InterPro" id="IPR029041">
    <property type="entry name" value="FAD-linked_oxidoreductase-like"/>
</dbReference>
<keyword evidence="9" id="KW-0486">Methionine biosynthesis</keyword>
<dbReference type="EMBL" id="FOFU01000003">
    <property type="protein sequence ID" value="SEQ24258.1"/>
    <property type="molecule type" value="Genomic_DNA"/>
</dbReference>
<comment type="pathway">
    <text evidence="2 12">One-carbon metabolism; tetrahydrofolate interconversion.</text>
</comment>
<accession>A0A1H9EGV6</accession>
<dbReference type="EC" id="1.5.1.54" evidence="12"/>
<keyword evidence="14" id="KW-1185">Reference proteome</keyword>
<evidence type="ECO:0000256" key="9">
    <source>
        <dbReference type="ARBA" id="ARBA00023167"/>
    </source>
</evidence>
<evidence type="ECO:0000256" key="8">
    <source>
        <dbReference type="ARBA" id="ARBA00023027"/>
    </source>
</evidence>
<evidence type="ECO:0000256" key="1">
    <source>
        <dbReference type="ARBA" id="ARBA00001974"/>
    </source>
</evidence>
<evidence type="ECO:0000256" key="4">
    <source>
        <dbReference type="ARBA" id="ARBA00022605"/>
    </source>
</evidence>
<keyword evidence="4" id="KW-0028">Amino-acid biosynthesis</keyword>
<dbReference type="SUPFAM" id="SSF51730">
    <property type="entry name" value="FAD-linked oxidoreductase"/>
    <property type="match status" value="1"/>
</dbReference>
<dbReference type="GO" id="GO:0071949">
    <property type="term" value="F:FAD binding"/>
    <property type="evidence" value="ECO:0007669"/>
    <property type="project" value="TreeGrafter"/>
</dbReference>
<dbReference type="UniPathway" id="UPA00193"/>
<dbReference type="GO" id="GO:0009086">
    <property type="term" value="P:methionine biosynthetic process"/>
    <property type="evidence" value="ECO:0007669"/>
    <property type="project" value="UniProtKB-KW"/>
</dbReference>
<dbReference type="InterPro" id="IPR004620">
    <property type="entry name" value="MTHF_reductase_bac"/>
</dbReference>
<dbReference type="GO" id="GO:0035999">
    <property type="term" value="P:tetrahydrofolate interconversion"/>
    <property type="evidence" value="ECO:0007669"/>
    <property type="project" value="UniProtKB-UniPathway"/>
</dbReference>
<dbReference type="PANTHER" id="PTHR45754:SF3">
    <property type="entry name" value="METHYLENETETRAHYDROFOLATE REDUCTASE (NADPH)"/>
    <property type="match status" value="1"/>
</dbReference>
<dbReference type="GO" id="GO:0005829">
    <property type="term" value="C:cytosol"/>
    <property type="evidence" value="ECO:0007669"/>
    <property type="project" value="InterPro"/>
</dbReference>
<proteinExistence type="inferred from homology"/>
<dbReference type="Pfam" id="PF02219">
    <property type="entry name" value="MTHFR"/>
    <property type="match status" value="1"/>
</dbReference>
<keyword evidence="7 12" id="KW-0560">Oxidoreductase</keyword>
<evidence type="ECO:0000256" key="2">
    <source>
        <dbReference type="ARBA" id="ARBA00004777"/>
    </source>
</evidence>
<comment type="catalytic activity">
    <reaction evidence="11">
        <text>(6S)-5-methyl-5,6,7,8-tetrahydrofolate + NAD(+) = (6R)-5,10-methylene-5,6,7,8-tetrahydrofolate + NADH + H(+)</text>
        <dbReference type="Rhea" id="RHEA:19821"/>
        <dbReference type="ChEBI" id="CHEBI:15378"/>
        <dbReference type="ChEBI" id="CHEBI:15636"/>
        <dbReference type="ChEBI" id="CHEBI:18608"/>
        <dbReference type="ChEBI" id="CHEBI:57540"/>
        <dbReference type="ChEBI" id="CHEBI:57945"/>
        <dbReference type="EC" id="1.5.1.54"/>
    </reaction>
    <physiologicalReaction direction="right-to-left" evidence="11">
        <dbReference type="Rhea" id="RHEA:19823"/>
    </physiologicalReaction>
</comment>
<evidence type="ECO:0000256" key="10">
    <source>
        <dbReference type="ARBA" id="ARBA00034478"/>
    </source>
</evidence>
<dbReference type="RefSeq" id="WP_074642225.1">
    <property type="nucleotide sequence ID" value="NZ_FOFU01000003.1"/>
</dbReference>
<evidence type="ECO:0000256" key="12">
    <source>
        <dbReference type="RuleBase" id="RU003862"/>
    </source>
</evidence>
<evidence type="ECO:0000256" key="3">
    <source>
        <dbReference type="ARBA" id="ARBA00006743"/>
    </source>
</evidence>
<evidence type="ECO:0000313" key="13">
    <source>
        <dbReference type="EMBL" id="SEQ24258.1"/>
    </source>
</evidence>
<dbReference type="OrthoDB" id="9812555at2"/>
<evidence type="ECO:0000256" key="7">
    <source>
        <dbReference type="ARBA" id="ARBA00023002"/>
    </source>
</evidence>
<dbReference type="CDD" id="cd00537">
    <property type="entry name" value="MTHFR"/>
    <property type="match status" value="1"/>
</dbReference>
<evidence type="ECO:0000256" key="6">
    <source>
        <dbReference type="ARBA" id="ARBA00022827"/>
    </source>
</evidence>
<evidence type="ECO:0000256" key="11">
    <source>
        <dbReference type="ARBA" id="ARBA00048628"/>
    </source>
</evidence>
<dbReference type="GO" id="GO:0106312">
    <property type="term" value="F:methylenetetrahydrofolate reductase (NADH) activity"/>
    <property type="evidence" value="ECO:0007669"/>
    <property type="project" value="UniProtKB-EC"/>
</dbReference>